<comment type="caution">
    <text evidence="2">The sequence shown here is derived from an EMBL/GenBank/DDBJ whole genome shotgun (WGS) entry which is preliminary data.</text>
</comment>
<sequence length="227" mass="26451">MIPKIIHYCWFGHGDKPKTALKYIEGWHKMMPDYEFIEWNESNFNIHICPYVEQAYEARKFAFVSDYARGHALYEMGGIYLDTDVEVLKSFDDLLNNRSLWGFEAGNYIATSTIGSEAKHEYIKAYLEQYKDRNFLNSDNSLDLTTNVRVVTNYLKNKGLSLNGTKQVIEVDNIVLPERFFSPYDPRVGRMTRSKDSYTIHHYGKSWHGPWAKVKGALKKALSKIRK</sequence>
<dbReference type="GO" id="GO:0051999">
    <property type="term" value="P:mannosyl-inositol phosphorylceramide biosynthetic process"/>
    <property type="evidence" value="ECO:0007669"/>
    <property type="project" value="TreeGrafter"/>
</dbReference>
<proteinExistence type="predicted"/>
<evidence type="ECO:0000256" key="1">
    <source>
        <dbReference type="ARBA" id="ARBA00022679"/>
    </source>
</evidence>
<dbReference type="EMBL" id="ABCK01000003">
    <property type="protein sequence ID" value="EDM29043.1"/>
    <property type="molecule type" value="Genomic_DNA"/>
</dbReference>
<dbReference type="GO" id="GO:0016020">
    <property type="term" value="C:membrane"/>
    <property type="evidence" value="ECO:0007669"/>
    <property type="project" value="GOC"/>
</dbReference>
<accession>A6DHG0</accession>
<dbReference type="eggNOG" id="COG3774">
    <property type="taxonomic scope" value="Bacteria"/>
</dbReference>
<evidence type="ECO:0000313" key="3">
    <source>
        <dbReference type="Proteomes" id="UP000004947"/>
    </source>
</evidence>
<gene>
    <name evidence="2" type="ORF">LNTAR_14542</name>
</gene>
<dbReference type="GO" id="GO:0000030">
    <property type="term" value="F:mannosyltransferase activity"/>
    <property type="evidence" value="ECO:0007669"/>
    <property type="project" value="TreeGrafter"/>
</dbReference>
<dbReference type="InterPro" id="IPR051706">
    <property type="entry name" value="Glycosyltransferase_domain"/>
</dbReference>
<dbReference type="AlphaFoldDB" id="A6DHG0"/>
<dbReference type="Proteomes" id="UP000004947">
    <property type="component" value="Unassembled WGS sequence"/>
</dbReference>
<keyword evidence="3" id="KW-1185">Reference proteome</keyword>
<dbReference type="InterPro" id="IPR029044">
    <property type="entry name" value="Nucleotide-diphossugar_trans"/>
</dbReference>
<dbReference type="OrthoDB" id="9802881at2"/>
<reference evidence="2 3" key="1">
    <citation type="journal article" date="2010" name="J. Bacteriol.">
        <title>Genome sequence of Lentisphaera araneosa HTCC2155T, the type species of the order Lentisphaerales in the phylum Lentisphaerae.</title>
        <authorList>
            <person name="Thrash J.C."/>
            <person name="Cho J.C."/>
            <person name="Vergin K.L."/>
            <person name="Morris R.M."/>
            <person name="Giovannoni S.J."/>
        </authorList>
    </citation>
    <scope>NUCLEOTIDE SEQUENCE [LARGE SCALE GENOMIC DNA]</scope>
    <source>
        <strain evidence="2 3">HTCC2155</strain>
    </source>
</reference>
<evidence type="ECO:0000313" key="2">
    <source>
        <dbReference type="EMBL" id="EDM29043.1"/>
    </source>
</evidence>
<dbReference type="SUPFAM" id="SSF53448">
    <property type="entry name" value="Nucleotide-diphospho-sugar transferases"/>
    <property type="match status" value="1"/>
</dbReference>
<dbReference type="STRING" id="313628.LNTAR_14542"/>
<dbReference type="PANTHER" id="PTHR32385">
    <property type="entry name" value="MANNOSYL PHOSPHORYLINOSITOL CERAMIDE SYNTHASE"/>
    <property type="match status" value="1"/>
</dbReference>
<keyword evidence="1 2" id="KW-0808">Transferase</keyword>
<dbReference type="RefSeq" id="WP_007277345.1">
    <property type="nucleotide sequence ID" value="NZ_ABCK01000003.1"/>
</dbReference>
<name>A6DHG0_9BACT</name>
<dbReference type="PANTHER" id="PTHR32385:SF15">
    <property type="entry name" value="INOSITOL PHOSPHOCERAMIDE MANNOSYLTRANSFERASE 1"/>
    <property type="match status" value="1"/>
</dbReference>
<dbReference type="InterPro" id="IPR007577">
    <property type="entry name" value="GlycoTrfase_DXD_sugar-bd_CS"/>
</dbReference>
<organism evidence="2 3">
    <name type="scientific">Lentisphaera araneosa HTCC2155</name>
    <dbReference type="NCBI Taxonomy" id="313628"/>
    <lineage>
        <taxon>Bacteria</taxon>
        <taxon>Pseudomonadati</taxon>
        <taxon>Lentisphaerota</taxon>
        <taxon>Lentisphaeria</taxon>
        <taxon>Lentisphaerales</taxon>
        <taxon>Lentisphaeraceae</taxon>
        <taxon>Lentisphaera</taxon>
    </lineage>
</organism>
<protein>
    <submittedName>
        <fullName evidence="2">Putative glycosyltransferase</fullName>
    </submittedName>
</protein>
<dbReference type="Gene3D" id="3.90.550.20">
    <property type="match status" value="1"/>
</dbReference>
<dbReference type="Pfam" id="PF04488">
    <property type="entry name" value="Gly_transf_sug"/>
    <property type="match status" value="1"/>
</dbReference>